<proteinExistence type="predicted"/>
<reference evidence="1 2" key="2">
    <citation type="journal article" date="2016" name="Int. J. Syst. Evol. Microbiol.">
        <title>Paenibacillus bovis sp. nov., isolated from raw yak (Bos grunniens) milk.</title>
        <authorList>
            <person name="Gao C."/>
            <person name="Han J."/>
            <person name="Liu Z."/>
            <person name="Xu X."/>
            <person name="Hang F."/>
            <person name="Wu Z."/>
        </authorList>
    </citation>
    <scope>NUCLEOTIDE SEQUENCE [LARGE SCALE GENOMIC DNA]</scope>
    <source>
        <strain evidence="1 2">BD3526</strain>
    </source>
</reference>
<evidence type="ECO:0000313" key="1">
    <source>
        <dbReference type="EMBL" id="ANF97044.1"/>
    </source>
</evidence>
<dbReference type="OrthoDB" id="1708042at2"/>
<dbReference type="Pfam" id="PF03698">
    <property type="entry name" value="UPF0180"/>
    <property type="match status" value="1"/>
</dbReference>
<dbReference type="EMBL" id="CP013023">
    <property type="protein sequence ID" value="ANF97044.1"/>
    <property type="molecule type" value="Genomic_DNA"/>
</dbReference>
<dbReference type="RefSeq" id="WP_060535159.1">
    <property type="nucleotide sequence ID" value="NZ_CP013023.1"/>
</dbReference>
<accession>A0A172ZHC7</accession>
<protein>
    <recommendedName>
        <fullName evidence="3">YkuS family protein</fullName>
    </recommendedName>
</protein>
<dbReference type="KEGG" id="pbv:AR543_14225"/>
<reference evidence="2" key="1">
    <citation type="submission" date="2015-10" db="EMBL/GenBank/DDBJ databases">
        <title>Genome of Paenibacillus bovis sp. nov.</title>
        <authorList>
            <person name="Wu Z."/>
            <person name="Gao C."/>
            <person name="Liu Z."/>
            <person name="Zheng H."/>
        </authorList>
    </citation>
    <scope>NUCLEOTIDE SEQUENCE [LARGE SCALE GENOMIC DNA]</scope>
    <source>
        <strain evidence="2">BD3526</strain>
    </source>
</reference>
<evidence type="ECO:0000313" key="2">
    <source>
        <dbReference type="Proteomes" id="UP000078148"/>
    </source>
</evidence>
<organism evidence="1 2">
    <name type="scientific">Paenibacillus bovis</name>
    <dbReference type="NCBI Taxonomy" id="1616788"/>
    <lineage>
        <taxon>Bacteria</taxon>
        <taxon>Bacillati</taxon>
        <taxon>Bacillota</taxon>
        <taxon>Bacilli</taxon>
        <taxon>Bacillales</taxon>
        <taxon>Paenibacillaceae</taxon>
        <taxon>Paenibacillus</taxon>
    </lineage>
</organism>
<keyword evidence="2" id="KW-1185">Reference proteome</keyword>
<dbReference type="STRING" id="1616788.AR543_14225"/>
<evidence type="ECO:0008006" key="3">
    <source>
        <dbReference type="Google" id="ProtNLM"/>
    </source>
</evidence>
<dbReference type="InterPro" id="IPR005370">
    <property type="entry name" value="UPF0180"/>
</dbReference>
<sequence length="79" mass="8933">MAKIAVEKPFDDVKEALEQKGHQVDLVESDQELTGYDLGVIRVQNDGDNDLYDFPVVSIEGMSIDEVVERVSDYVEKMK</sequence>
<gene>
    <name evidence="1" type="ORF">AR543_14225</name>
</gene>
<dbReference type="Proteomes" id="UP000078148">
    <property type="component" value="Chromosome"/>
</dbReference>
<name>A0A172ZHC7_9BACL</name>
<dbReference type="AlphaFoldDB" id="A0A172ZHC7"/>